<feature type="compositionally biased region" description="Polar residues" evidence="1">
    <location>
        <begin position="35"/>
        <end position="46"/>
    </location>
</feature>
<evidence type="ECO:0000256" key="2">
    <source>
        <dbReference type="SAM" id="Phobius"/>
    </source>
</evidence>
<proteinExistence type="predicted"/>
<evidence type="ECO:0000313" key="4">
    <source>
        <dbReference type="Proteomes" id="UP000649617"/>
    </source>
</evidence>
<name>A0A812WZP8_SYMPI</name>
<comment type="caution">
    <text evidence="3">The sequence shown here is derived from an EMBL/GenBank/DDBJ whole genome shotgun (WGS) entry which is preliminary data.</text>
</comment>
<dbReference type="EMBL" id="CAJNIZ010044604">
    <property type="protein sequence ID" value="CAE7694843.1"/>
    <property type="molecule type" value="Genomic_DNA"/>
</dbReference>
<keyword evidence="4" id="KW-1185">Reference proteome</keyword>
<reference evidence="3" key="1">
    <citation type="submission" date="2021-02" db="EMBL/GenBank/DDBJ databases">
        <authorList>
            <person name="Dougan E. K."/>
            <person name="Rhodes N."/>
            <person name="Thang M."/>
            <person name="Chan C."/>
        </authorList>
    </citation>
    <scope>NUCLEOTIDE SEQUENCE</scope>
</reference>
<keyword evidence="2" id="KW-1133">Transmembrane helix</keyword>
<dbReference type="Proteomes" id="UP000649617">
    <property type="component" value="Unassembled WGS sequence"/>
</dbReference>
<keyword evidence="2" id="KW-0812">Transmembrane</keyword>
<keyword evidence="2" id="KW-0472">Membrane</keyword>
<feature type="region of interest" description="Disordered" evidence="1">
    <location>
        <begin position="18"/>
        <end position="46"/>
    </location>
</feature>
<feature type="transmembrane region" description="Helical" evidence="2">
    <location>
        <begin position="190"/>
        <end position="212"/>
    </location>
</feature>
<feature type="transmembrane region" description="Helical" evidence="2">
    <location>
        <begin position="291"/>
        <end position="310"/>
    </location>
</feature>
<feature type="transmembrane region" description="Helical" evidence="2">
    <location>
        <begin position="479"/>
        <end position="499"/>
    </location>
</feature>
<feature type="transmembrane region" description="Helical" evidence="2">
    <location>
        <begin position="316"/>
        <end position="337"/>
    </location>
</feature>
<feature type="transmembrane region" description="Helical" evidence="2">
    <location>
        <begin position="148"/>
        <end position="170"/>
    </location>
</feature>
<sequence>MGNRPCCREGEAKAVAAEEVSADTAGDISTYPDLSPSNSSEYPQVGQLGSTEMTESMAARKPPSRVSRLKKLKHLEIDMEILRGADLRRTLFHCGKIWLKPPGHLNLRDRAALWTYSTPVQGFDTFLSHTWLTPGRLKALSLTLQRGWPVPLIFFVAATVLAMALCMYDIMPMPWTNTTTITGHLQEYPFGPWILLCGFLALLLGIVLAPYFPTYSETVFVDVFSIHQTDAELMERGIYGLAGCLRMSKQMQVLWSPPYLSRLWCIFEIAAFRKANPEGKILWTPLFLERAVLVVLVMSFGMASLHWFLIATKASLVSTFLSYMFAYFPCGIGVHALRRSFLEGAQLLNGLQHFDLNSAGCSLEFDRQFIYTAILDWYDSEEAFTQYVRGPLHEELAASASFGDCPLGYFLIILAVPVSLSLEFAVSLLKGGAPGEAILRYVIGTLLGFDLAWTTFGLVNLRNLCYHFAAPRCRAGSAALDFGQSMLIVMCVSACYTLGMEATYWATESSLWASTGWACFAFLCAFLALKGKAAVAAFGVCTKPSSKLACAQPQSDVMFSI</sequence>
<organism evidence="3 4">
    <name type="scientific">Symbiodinium pilosum</name>
    <name type="common">Dinoflagellate</name>
    <dbReference type="NCBI Taxonomy" id="2952"/>
    <lineage>
        <taxon>Eukaryota</taxon>
        <taxon>Sar</taxon>
        <taxon>Alveolata</taxon>
        <taxon>Dinophyceae</taxon>
        <taxon>Suessiales</taxon>
        <taxon>Symbiodiniaceae</taxon>
        <taxon>Symbiodinium</taxon>
    </lineage>
</organism>
<protein>
    <submittedName>
        <fullName evidence="3">Uncharacterized protein</fullName>
    </submittedName>
</protein>
<evidence type="ECO:0000313" key="3">
    <source>
        <dbReference type="EMBL" id="CAE7694843.1"/>
    </source>
</evidence>
<feature type="transmembrane region" description="Helical" evidence="2">
    <location>
        <begin position="438"/>
        <end position="459"/>
    </location>
</feature>
<feature type="transmembrane region" description="Helical" evidence="2">
    <location>
        <begin position="511"/>
        <end position="529"/>
    </location>
</feature>
<evidence type="ECO:0000256" key="1">
    <source>
        <dbReference type="SAM" id="MobiDB-lite"/>
    </source>
</evidence>
<dbReference type="AlphaFoldDB" id="A0A812WZP8"/>
<accession>A0A812WZP8</accession>
<feature type="transmembrane region" description="Helical" evidence="2">
    <location>
        <begin position="407"/>
        <end position="426"/>
    </location>
</feature>
<gene>
    <name evidence="3" type="ORF">SPIL2461_LOCUS19478</name>
</gene>
<dbReference type="OrthoDB" id="408835at2759"/>